<dbReference type="Pfam" id="PF01636">
    <property type="entry name" value="APH"/>
    <property type="match status" value="1"/>
</dbReference>
<gene>
    <name evidence="2" type="ORF">TPAR_07233</name>
</gene>
<sequence>MERIHGDMFMRAATASRNGLGPFKTINEFHLWLREGLTPEQCPGLPDEQAWKSLVDTVPLQDKPWPPPVFTHGDVSPANMLIRGGKAVGIADWEFAGRYLGI</sequence>
<reference evidence="2 3" key="1">
    <citation type="submission" date="2018-01" db="EMBL/GenBank/DDBJ databases">
        <title>Harnessing the power of phylogenomics to disentangle the directionality and signatures of interkingdom host jumping in the parasitic fungal genus Tolypocladium.</title>
        <authorList>
            <person name="Quandt C.A."/>
            <person name="Patterson W."/>
            <person name="Spatafora J.W."/>
        </authorList>
    </citation>
    <scope>NUCLEOTIDE SEQUENCE [LARGE SCALE GENOMIC DNA]</scope>
    <source>
        <strain evidence="2 3">NRBC 100945</strain>
    </source>
</reference>
<protein>
    <recommendedName>
        <fullName evidence="1">Aminoglycoside phosphotransferase domain-containing protein</fullName>
    </recommendedName>
</protein>
<feature type="domain" description="Aminoglycoside phosphotransferase" evidence="1">
    <location>
        <begin position="44"/>
        <end position="97"/>
    </location>
</feature>
<dbReference type="EMBL" id="PKSG01000831">
    <property type="protein sequence ID" value="POR32557.1"/>
    <property type="molecule type" value="Genomic_DNA"/>
</dbReference>
<evidence type="ECO:0000313" key="2">
    <source>
        <dbReference type="EMBL" id="POR32557.1"/>
    </source>
</evidence>
<keyword evidence="3" id="KW-1185">Reference proteome</keyword>
<evidence type="ECO:0000313" key="3">
    <source>
        <dbReference type="Proteomes" id="UP000237481"/>
    </source>
</evidence>
<dbReference type="InterPro" id="IPR002575">
    <property type="entry name" value="Aminoglycoside_PTrfase"/>
</dbReference>
<evidence type="ECO:0000259" key="1">
    <source>
        <dbReference type="Pfam" id="PF01636"/>
    </source>
</evidence>
<dbReference type="AlphaFoldDB" id="A0A2S4KQT6"/>
<dbReference type="SUPFAM" id="SSF56112">
    <property type="entry name" value="Protein kinase-like (PK-like)"/>
    <property type="match status" value="1"/>
</dbReference>
<dbReference type="Proteomes" id="UP000237481">
    <property type="component" value="Unassembled WGS sequence"/>
</dbReference>
<proteinExistence type="predicted"/>
<dbReference type="STRING" id="94208.A0A2S4KQT6"/>
<dbReference type="OrthoDB" id="2906425at2759"/>
<dbReference type="Gene3D" id="3.90.1200.10">
    <property type="match status" value="1"/>
</dbReference>
<comment type="caution">
    <text evidence="2">The sequence shown here is derived from an EMBL/GenBank/DDBJ whole genome shotgun (WGS) entry which is preliminary data.</text>
</comment>
<accession>A0A2S4KQT6</accession>
<name>A0A2S4KQT6_9HYPO</name>
<dbReference type="InterPro" id="IPR011009">
    <property type="entry name" value="Kinase-like_dom_sf"/>
</dbReference>
<organism evidence="2 3">
    <name type="scientific">Tolypocladium paradoxum</name>
    <dbReference type="NCBI Taxonomy" id="94208"/>
    <lineage>
        <taxon>Eukaryota</taxon>
        <taxon>Fungi</taxon>
        <taxon>Dikarya</taxon>
        <taxon>Ascomycota</taxon>
        <taxon>Pezizomycotina</taxon>
        <taxon>Sordariomycetes</taxon>
        <taxon>Hypocreomycetidae</taxon>
        <taxon>Hypocreales</taxon>
        <taxon>Ophiocordycipitaceae</taxon>
        <taxon>Tolypocladium</taxon>
    </lineage>
</organism>